<dbReference type="Proteomes" id="UP000750711">
    <property type="component" value="Unassembled WGS sequence"/>
</dbReference>
<proteinExistence type="predicted"/>
<dbReference type="EMBL" id="JAGHQM010000627">
    <property type="protein sequence ID" value="KAH0559323.1"/>
    <property type="molecule type" value="Genomic_DNA"/>
</dbReference>
<feature type="domain" description="Domain of unknown function at the cortex 1" evidence="1">
    <location>
        <begin position="8"/>
        <end position="264"/>
    </location>
</feature>
<accession>A0A9P8LBP6</accession>
<keyword evidence="3" id="KW-1185">Reference proteome</keyword>
<protein>
    <recommendedName>
        <fullName evidence="1">Domain of unknown function at the cortex 1 domain-containing protein</fullName>
    </recommendedName>
</protein>
<evidence type="ECO:0000259" key="1">
    <source>
        <dbReference type="Pfam" id="PF08588"/>
    </source>
</evidence>
<reference evidence="2" key="1">
    <citation type="submission" date="2021-03" db="EMBL/GenBank/DDBJ databases">
        <title>Comparative genomics and phylogenomic investigation of the class Geoglossomycetes provide insights into ecological specialization and systematics.</title>
        <authorList>
            <person name="Melie T."/>
            <person name="Pirro S."/>
            <person name="Miller A.N."/>
            <person name="Quandt A."/>
        </authorList>
    </citation>
    <scope>NUCLEOTIDE SEQUENCE</scope>
    <source>
        <strain evidence="2">CAQ_001_2017</strain>
    </source>
</reference>
<dbReference type="PANTHER" id="PTHR34826:SF2">
    <property type="entry name" value="UPF0590 PROTEIN C409.17C"/>
    <property type="match status" value="1"/>
</dbReference>
<dbReference type="PANTHER" id="PTHR34826">
    <property type="entry name" value="UPF0590 PROTEIN C409.17C"/>
    <property type="match status" value="1"/>
</dbReference>
<dbReference type="InterPro" id="IPR013897">
    <property type="entry name" value="Duc1"/>
</dbReference>
<comment type="caution">
    <text evidence="2">The sequence shown here is derived from an EMBL/GenBank/DDBJ whole genome shotgun (WGS) entry which is preliminary data.</text>
</comment>
<dbReference type="AlphaFoldDB" id="A0A9P8LBP6"/>
<evidence type="ECO:0000313" key="3">
    <source>
        <dbReference type="Proteomes" id="UP000750711"/>
    </source>
</evidence>
<organism evidence="2 3">
    <name type="scientific">Trichoglossum hirsutum</name>
    <dbReference type="NCBI Taxonomy" id="265104"/>
    <lineage>
        <taxon>Eukaryota</taxon>
        <taxon>Fungi</taxon>
        <taxon>Dikarya</taxon>
        <taxon>Ascomycota</taxon>
        <taxon>Pezizomycotina</taxon>
        <taxon>Geoglossomycetes</taxon>
        <taxon>Geoglossales</taxon>
        <taxon>Geoglossaceae</taxon>
        <taxon>Trichoglossum</taxon>
    </lineage>
</organism>
<dbReference type="Pfam" id="PF08588">
    <property type="entry name" value="Duc1"/>
    <property type="match status" value="1"/>
</dbReference>
<evidence type="ECO:0000313" key="2">
    <source>
        <dbReference type="EMBL" id="KAH0559323.1"/>
    </source>
</evidence>
<name>A0A9P8LBP6_9PEZI</name>
<sequence>MAASRYYLQVTAGPSYDRATHRLLSVNSPTPLFISQPHADIHLSVKIQGYRGLPEGSPSTSPYFSQPSHLNDQYSISFALLPKIPVRGDHLIFGNDFDNPVRDRLPPGFSTAFKIVTWFIDPGLGGDVYSDTPYLYGPALSSLNVLRVGGKMERLPEWRDETEALEEGGERGDDVPVEPGRRMRHFLDEVARKEWVFEAGRVYEADFFNGYLDFNEFTLRLPGFALPILKYLDNGQETLRPHKLRYVLKNRESGLVYFVVVFTLLRKDGQDGGDAGAFGSEGDEDVVVEVGEKVGHVIGDGRIRDGFVPKEDDLD</sequence>
<gene>
    <name evidence="2" type="ORF">GP486_004162</name>
</gene>